<dbReference type="EMBL" id="JAFBFH010000014">
    <property type="protein sequence ID" value="MBM7715411.1"/>
    <property type="molecule type" value="Genomic_DNA"/>
</dbReference>
<name>A0ABS2R9X8_9BACI</name>
<protein>
    <recommendedName>
        <fullName evidence="2">P68 RBP/TagC-like beta-propeller domain-containing protein</fullName>
    </recommendedName>
</protein>
<dbReference type="Pfam" id="PF21311">
    <property type="entry name" value="Phage_RBD_prop"/>
    <property type="match status" value="1"/>
</dbReference>
<proteinExistence type="predicted"/>
<dbReference type="InterPro" id="IPR048799">
    <property type="entry name" value="P68_RBP_TagC-like_beta-prop"/>
</dbReference>
<evidence type="ECO:0000259" key="2">
    <source>
        <dbReference type="Pfam" id="PF21311"/>
    </source>
</evidence>
<reference evidence="3 4" key="1">
    <citation type="submission" date="2021-01" db="EMBL/GenBank/DDBJ databases">
        <title>Genomic Encyclopedia of Type Strains, Phase IV (KMG-IV): sequencing the most valuable type-strain genomes for metagenomic binning, comparative biology and taxonomic classification.</title>
        <authorList>
            <person name="Goeker M."/>
        </authorList>
    </citation>
    <scope>NUCLEOTIDE SEQUENCE [LARGE SCALE GENOMIC DNA]</scope>
    <source>
        <strain evidence="3 4">DSM 105453</strain>
    </source>
</reference>
<organism evidence="3 4">
    <name type="scientific">Siminovitchia thermophila</name>
    <dbReference type="NCBI Taxonomy" id="1245522"/>
    <lineage>
        <taxon>Bacteria</taxon>
        <taxon>Bacillati</taxon>
        <taxon>Bacillota</taxon>
        <taxon>Bacilli</taxon>
        <taxon>Bacillales</taxon>
        <taxon>Bacillaceae</taxon>
        <taxon>Siminovitchia</taxon>
    </lineage>
</organism>
<evidence type="ECO:0000313" key="4">
    <source>
        <dbReference type="Proteomes" id="UP000823485"/>
    </source>
</evidence>
<sequence length="342" mass="37710">MMLIIVILISTIPLTTKAKQPVPNTNMFVLSNEGLPFIQDKPLHNGTVLQSFAFDDENKHIYVVQLMAGGQQLPDENEPVSGAIRAKNGDVTLTKLDQEGNKLGHMYLKGFGHGVQIGVEVENGVTYLWTETDAVTEGNDGWGTQIARFPFENGTIRTPDSPVLEKHKLIEGADRTTVNIDKTHGLLTMRYRLDGSFRYGVFDLEQVKKGNYHPIADVPQPPVGTFQGFASYGTYLYLLEGNAYGVNGSVAPYGNTYVTAVDLNSGKAVARQLISAGNAMTFREPEGMAIRIPDPKQPHKAQLHIGFASNAAPNRLANIYYFDQLMPINSNHHRCSLLKENH</sequence>
<dbReference type="Proteomes" id="UP000823485">
    <property type="component" value="Unassembled WGS sequence"/>
</dbReference>
<accession>A0ABS2R9X8</accession>
<feature type="chain" id="PRO_5045166587" description="P68 RBP/TagC-like beta-propeller domain-containing protein" evidence="1">
    <location>
        <begin position="19"/>
        <end position="342"/>
    </location>
</feature>
<evidence type="ECO:0000313" key="3">
    <source>
        <dbReference type="EMBL" id="MBM7715411.1"/>
    </source>
</evidence>
<evidence type="ECO:0000256" key="1">
    <source>
        <dbReference type="SAM" id="SignalP"/>
    </source>
</evidence>
<keyword evidence="1" id="KW-0732">Signal</keyword>
<comment type="caution">
    <text evidence="3">The sequence shown here is derived from an EMBL/GenBank/DDBJ whole genome shotgun (WGS) entry which is preliminary data.</text>
</comment>
<feature type="domain" description="P68 RBP/TagC-like beta-propeller" evidence="2">
    <location>
        <begin position="48"/>
        <end position="320"/>
    </location>
</feature>
<keyword evidence="4" id="KW-1185">Reference proteome</keyword>
<gene>
    <name evidence="3" type="ORF">JOC94_002398</name>
</gene>
<feature type="signal peptide" evidence="1">
    <location>
        <begin position="1"/>
        <end position="18"/>
    </location>
</feature>
<dbReference type="RefSeq" id="WP_077112807.1">
    <property type="nucleotide sequence ID" value="NZ_JAFBFH010000014.1"/>
</dbReference>